<dbReference type="Gene3D" id="3.40.50.300">
    <property type="entry name" value="P-loop containing nucleotide triphosphate hydrolases"/>
    <property type="match status" value="1"/>
</dbReference>
<comment type="similarity">
    <text evidence="1">Belongs to the DNA mismatch repair MutS family. MSH3 subfamily.</text>
</comment>
<dbReference type="GO" id="GO:0007131">
    <property type="term" value="P:reciprocal meiotic recombination"/>
    <property type="evidence" value="ECO:0007669"/>
    <property type="project" value="TreeGrafter"/>
</dbReference>
<evidence type="ECO:0000256" key="6">
    <source>
        <dbReference type="ARBA" id="ARBA00023254"/>
    </source>
</evidence>
<keyword evidence="13" id="KW-1185">Reference proteome</keyword>
<dbReference type="Proteomes" id="UP001172102">
    <property type="component" value="Unassembled WGS sequence"/>
</dbReference>
<evidence type="ECO:0000256" key="8">
    <source>
        <dbReference type="ARBA" id="ARBA00029792"/>
    </source>
</evidence>
<dbReference type="FunFam" id="3.40.50.300:FF:000870">
    <property type="entry name" value="MutS protein homolog 4"/>
    <property type="match status" value="1"/>
</dbReference>
<evidence type="ECO:0000256" key="5">
    <source>
        <dbReference type="ARBA" id="ARBA00023125"/>
    </source>
</evidence>
<dbReference type="SUPFAM" id="SSF48334">
    <property type="entry name" value="DNA repair protein MutS, domain III"/>
    <property type="match status" value="1"/>
</dbReference>
<dbReference type="GO" id="GO:0030983">
    <property type="term" value="F:mismatched DNA binding"/>
    <property type="evidence" value="ECO:0007669"/>
    <property type="project" value="InterPro"/>
</dbReference>
<dbReference type="EMBL" id="JAUKUA010000001">
    <property type="protein sequence ID" value="KAK0731014.1"/>
    <property type="molecule type" value="Genomic_DNA"/>
</dbReference>
<comment type="caution">
    <text evidence="12">The sequence shown here is derived from an EMBL/GenBank/DDBJ whole genome shotgun (WGS) entry which is preliminary data.</text>
</comment>
<feature type="region of interest" description="Disordered" evidence="10">
    <location>
        <begin position="949"/>
        <end position="987"/>
    </location>
</feature>
<proteinExistence type="inferred from homology"/>
<evidence type="ECO:0000256" key="3">
    <source>
        <dbReference type="ARBA" id="ARBA00022741"/>
    </source>
</evidence>
<dbReference type="InterPro" id="IPR017261">
    <property type="entry name" value="DNA_mismatch_repair_MutS/MSH"/>
</dbReference>
<organism evidence="12 13">
    <name type="scientific">Lasiosphaeris hirsuta</name>
    <dbReference type="NCBI Taxonomy" id="260670"/>
    <lineage>
        <taxon>Eukaryota</taxon>
        <taxon>Fungi</taxon>
        <taxon>Dikarya</taxon>
        <taxon>Ascomycota</taxon>
        <taxon>Pezizomycotina</taxon>
        <taxon>Sordariomycetes</taxon>
        <taxon>Sordariomycetidae</taxon>
        <taxon>Sordariales</taxon>
        <taxon>Lasiosphaeriaceae</taxon>
        <taxon>Lasiosphaeris</taxon>
    </lineage>
</organism>
<dbReference type="SMART" id="SM00533">
    <property type="entry name" value="MUTSd"/>
    <property type="match status" value="1"/>
</dbReference>
<dbReference type="InterPro" id="IPR000432">
    <property type="entry name" value="DNA_mismatch_repair_MutS_C"/>
</dbReference>
<dbReference type="GO" id="GO:0005524">
    <property type="term" value="F:ATP binding"/>
    <property type="evidence" value="ECO:0007669"/>
    <property type="project" value="UniProtKB-KW"/>
</dbReference>
<evidence type="ECO:0000256" key="7">
    <source>
        <dbReference type="ARBA" id="ARBA00025902"/>
    </source>
</evidence>
<feature type="domain" description="DNA mismatch repair proteins mutS family" evidence="11">
    <location>
        <begin position="734"/>
        <end position="750"/>
    </location>
</feature>
<evidence type="ECO:0000256" key="2">
    <source>
        <dbReference type="ARBA" id="ARBA00022151"/>
    </source>
</evidence>
<evidence type="ECO:0000259" key="11">
    <source>
        <dbReference type="PROSITE" id="PS00486"/>
    </source>
</evidence>
<gene>
    <name evidence="12" type="ORF">B0H67DRAFT_476985</name>
</gene>
<keyword evidence="4" id="KW-0067">ATP-binding</keyword>
<dbReference type="SMART" id="SM00534">
    <property type="entry name" value="MUTSac"/>
    <property type="match status" value="1"/>
</dbReference>
<keyword evidence="5" id="KW-0238">DNA-binding</keyword>
<dbReference type="InterPro" id="IPR036187">
    <property type="entry name" value="DNA_mismatch_repair_MutS_sf"/>
</dbReference>
<dbReference type="GO" id="GO:0005634">
    <property type="term" value="C:nucleus"/>
    <property type="evidence" value="ECO:0007669"/>
    <property type="project" value="TreeGrafter"/>
</dbReference>
<reference evidence="12" key="1">
    <citation type="submission" date="2023-06" db="EMBL/GenBank/DDBJ databases">
        <title>Genome-scale phylogeny and comparative genomics of the fungal order Sordariales.</title>
        <authorList>
            <consortium name="Lawrence Berkeley National Laboratory"/>
            <person name="Hensen N."/>
            <person name="Bonometti L."/>
            <person name="Westerberg I."/>
            <person name="Brannstrom I.O."/>
            <person name="Guillou S."/>
            <person name="Cros-Aarteil S."/>
            <person name="Calhoun S."/>
            <person name="Haridas S."/>
            <person name="Kuo A."/>
            <person name="Mondo S."/>
            <person name="Pangilinan J."/>
            <person name="Riley R."/>
            <person name="Labutti K."/>
            <person name="Andreopoulos B."/>
            <person name="Lipzen A."/>
            <person name="Chen C."/>
            <person name="Yanf M."/>
            <person name="Daum C."/>
            <person name="Ng V."/>
            <person name="Clum A."/>
            <person name="Steindorff A."/>
            <person name="Ohm R."/>
            <person name="Martin F."/>
            <person name="Silar P."/>
            <person name="Natvig D."/>
            <person name="Lalanne C."/>
            <person name="Gautier V."/>
            <person name="Ament-Velasquez S.L."/>
            <person name="Kruys A."/>
            <person name="Hutchinson M.I."/>
            <person name="Powell A.J."/>
            <person name="Barry K."/>
            <person name="Miller A.N."/>
            <person name="Grigoriev I.V."/>
            <person name="Debuchy R."/>
            <person name="Gladieux P."/>
            <person name="Thoren M.H."/>
            <person name="Johannesson H."/>
        </authorList>
    </citation>
    <scope>NUCLEOTIDE SEQUENCE</scope>
    <source>
        <strain evidence="12">SMH4607-1</strain>
    </source>
</reference>
<evidence type="ECO:0000256" key="4">
    <source>
        <dbReference type="ARBA" id="ARBA00022840"/>
    </source>
</evidence>
<evidence type="ECO:0000256" key="10">
    <source>
        <dbReference type="SAM" id="MobiDB-lite"/>
    </source>
</evidence>
<evidence type="ECO:0000313" key="13">
    <source>
        <dbReference type="Proteomes" id="UP001172102"/>
    </source>
</evidence>
<dbReference type="InterPro" id="IPR007696">
    <property type="entry name" value="DNA_mismatch_repair_MutS_core"/>
</dbReference>
<dbReference type="Pfam" id="PF05192">
    <property type="entry name" value="MutS_III"/>
    <property type="match status" value="1"/>
</dbReference>
<dbReference type="InterPro" id="IPR045076">
    <property type="entry name" value="MutS"/>
</dbReference>
<dbReference type="GO" id="GO:0006298">
    <property type="term" value="P:mismatch repair"/>
    <property type="evidence" value="ECO:0007669"/>
    <property type="project" value="InterPro"/>
</dbReference>
<dbReference type="Pfam" id="PF00488">
    <property type="entry name" value="MutS_V"/>
    <property type="match status" value="1"/>
</dbReference>
<sequence length="1011" mass="113846">MRYKSTGDLYSRISKSYQGASQTLTPPIFDWESDSDLDSDALGDDSHNTIEPSIMLTPQSVRNDGFDSYDRTSTRTGEQDQIVCAISESRSSEVIGVATVNITTGQADITRILNNDKYQRLVELFWRLPAEPQSFLVLKSVPGKGNKSLLVSCLQVECPNTTVVPYARRHWNEAEGLSMVNRFALRDDVKAIRACLDSNFYASCAFSAVMKFVLNELNIAFYRNSVRVRYIQPAETMGIDRSTITSLELLQNIRPATSKTSTLFGVLNSTRTPPGRRLLRSTLLQPSTDKKQINERLDAVEQLSTHEELLSELGKNLKGLPHIDIEQVASWIAQTIPQSRAPLEDGLAIFEGHHQIVLPSHEELYNAERDLTYILMLKEYLGGIRKLHDTLRSAECTSTLCDRVRRQCSPDTLRPIEDIIMNNIEKDALYSKSPIDIRNNRLWAINAAADSILEQACKQFRDQVDGLNAYLETLNVTFGAHLPGGAELCLDNDRHYYLRFQWTDVEREIARGSAAAGIQTLSETQRLRQCSIAGIAVVNGARKKKYYHCRTLELLQKSRAIQLQADIVTMQSDKAVARLKQKLLKHAGLLLDLSDAIAMMDMLCAFTQLSTTQNYVRPDISDTLVLKGARHPTMEIRKSNFVSNNVCSGNPGARFHIVTGGNMSGKSTYIKMIALIQILAQMGCFVPAQYAAVPICDRLFTRLSTDDKPESDLGTFGVEMREMSHILRQSTKDSMVIIDELGRGTSPQDGMAIALAMAEKLVDVGPQVFFAAHFTKLARVLNSSKQNSVINLHVEGQSVVLMDGETRQINLPHTIASGPVKNEDYGIDLARRFFAPRLVRNAEKITQFLREKDSQKKSGPITQVLKQNKLVRALPELLKQAHDSSMDDSALISYLKRLQVEFTIRMNKIAENDENAEEASGGEKAAYRLERPILEKPDDEELEAWKKRFDEEEKRVMRTNAPYTSNKRPIPDREGERTRKRNKTDDLDDVDDWTIRTWKAWPSMSRSTVDN</sequence>
<name>A0AA40E7E1_9PEZI</name>
<comment type="subunit">
    <text evidence="7">Heterodimer consisting of MSH2-MSH3 (MutS beta). Forms a ternary complex with MutL alpha (MLH1-PMS1).</text>
</comment>
<dbReference type="PIRSF" id="PIRSF037677">
    <property type="entry name" value="DNA_mis_repair_Msh6"/>
    <property type="match status" value="1"/>
</dbReference>
<dbReference type="PANTHER" id="PTHR11361:SF21">
    <property type="entry name" value="MUTS PROTEIN HOMOLOG 4"/>
    <property type="match status" value="1"/>
</dbReference>
<dbReference type="InterPro" id="IPR027417">
    <property type="entry name" value="P-loop_NTPase"/>
</dbReference>
<dbReference type="GO" id="GO:0140664">
    <property type="term" value="F:ATP-dependent DNA damage sensor activity"/>
    <property type="evidence" value="ECO:0007669"/>
    <property type="project" value="InterPro"/>
</dbReference>
<dbReference type="AlphaFoldDB" id="A0AA40E7E1"/>
<dbReference type="Gene3D" id="1.10.1420.10">
    <property type="match status" value="1"/>
</dbReference>
<dbReference type="PROSITE" id="PS00486">
    <property type="entry name" value="DNA_MISMATCH_REPAIR_2"/>
    <property type="match status" value="1"/>
</dbReference>
<keyword evidence="6" id="KW-0469">Meiosis</keyword>
<keyword evidence="3" id="KW-0547">Nucleotide-binding</keyword>
<dbReference type="SUPFAM" id="SSF52540">
    <property type="entry name" value="P-loop containing nucleoside triphosphate hydrolases"/>
    <property type="match status" value="1"/>
</dbReference>
<accession>A0AA40E7E1</accession>
<dbReference type="PANTHER" id="PTHR11361">
    <property type="entry name" value="DNA MISMATCH REPAIR PROTEIN MUTS FAMILY MEMBER"/>
    <property type="match status" value="1"/>
</dbReference>
<evidence type="ECO:0000313" key="12">
    <source>
        <dbReference type="EMBL" id="KAK0731014.1"/>
    </source>
</evidence>
<evidence type="ECO:0000256" key="1">
    <source>
        <dbReference type="ARBA" id="ARBA00007094"/>
    </source>
</evidence>
<evidence type="ECO:0000256" key="9">
    <source>
        <dbReference type="ARBA" id="ARBA00073774"/>
    </source>
</evidence>
<protein>
    <recommendedName>
        <fullName evidence="2 9">DNA mismatch repair protein MSH3</fullName>
    </recommendedName>
    <alternativeName>
        <fullName evidence="2 9">DNA mismatch repair protein MSH3</fullName>
    </alternativeName>
    <alternativeName>
        <fullName evidence="8">MutS protein homolog 3</fullName>
    </alternativeName>
</protein>